<reference evidence="3" key="4">
    <citation type="journal article" date="2008" name="Nucleic Acids Res.">
        <title>The rice annotation project database (RAP-DB): 2008 update.</title>
        <authorList>
            <consortium name="The rice annotation project (RAP)"/>
        </authorList>
    </citation>
    <scope>GENOME REANNOTATION</scope>
    <source>
        <strain evidence="3">cv. Nipponbare</strain>
    </source>
</reference>
<proteinExistence type="predicted"/>
<organism evidence="2 3">
    <name type="scientific">Oryza sativa subsp. japonica</name>
    <name type="common">Rice</name>
    <dbReference type="NCBI Taxonomy" id="39947"/>
    <lineage>
        <taxon>Eukaryota</taxon>
        <taxon>Viridiplantae</taxon>
        <taxon>Streptophyta</taxon>
        <taxon>Embryophyta</taxon>
        <taxon>Tracheophyta</taxon>
        <taxon>Spermatophyta</taxon>
        <taxon>Magnoliopsida</taxon>
        <taxon>Liliopsida</taxon>
        <taxon>Poales</taxon>
        <taxon>Poaceae</taxon>
        <taxon>BOP clade</taxon>
        <taxon>Oryzoideae</taxon>
        <taxon>Oryzeae</taxon>
        <taxon>Oryzinae</taxon>
        <taxon>Oryza</taxon>
        <taxon>Oryza sativa</taxon>
    </lineage>
</organism>
<reference evidence="3" key="3">
    <citation type="journal article" date="2005" name="Nature">
        <title>The map-based sequence of the rice genome.</title>
        <authorList>
            <consortium name="International rice genome sequencing project (IRGSP)"/>
            <person name="Matsumoto T."/>
            <person name="Wu J."/>
            <person name="Kanamori H."/>
            <person name="Katayose Y."/>
            <person name="Fujisawa M."/>
            <person name="Namiki N."/>
            <person name="Mizuno H."/>
            <person name="Yamamoto K."/>
            <person name="Antonio B.A."/>
            <person name="Baba T."/>
            <person name="Sakata K."/>
            <person name="Nagamura Y."/>
            <person name="Aoki H."/>
            <person name="Arikawa K."/>
            <person name="Arita K."/>
            <person name="Bito T."/>
            <person name="Chiden Y."/>
            <person name="Fujitsuka N."/>
            <person name="Fukunaka R."/>
            <person name="Hamada M."/>
            <person name="Harada C."/>
            <person name="Hayashi A."/>
            <person name="Hijishita S."/>
            <person name="Honda M."/>
            <person name="Hosokawa S."/>
            <person name="Ichikawa Y."/>
            <person name="Idonuma A."/>
            <person name="Iijima M."/>
            <person name="Ikeda M."/>
            <person name="Ikeno M."/>
            <person name="Ito K."/>
            <person name="Ito S."/>
            <person name="Ito T."/>
            <person name="Ito Y."/>
            <person name="Ito Y."/>
            <person name="Iwabuchi A."/>
            <person name="Kamiya K."/>
            <person name="Karasawa W."/>
            <person name="Kurita K."/>
            <person name="Katagiri S."/>
            <person name="Kikuta A."/>
            <person name="Kobayashi H."/>
            <person name="Kobayashi N."/>
            <person name="Machita K."/>
            <person name="Maehara T."/>
            <person name="Masukawa M."/>
            <person name="Mizubayashi T."/>
            <person name="Mukai Y."/>
            <person name="Nagasaki H."/>
            <person name="Nagata Y."/>
            <person name="Naito S."/>
            <person name="Nakashima M."/>
            <person name="Nakama Y."/>
            <person name="Nakamichi Y."/>
            <person name="Nakamura M."/>
            <person name="Meguro A."/>
            <person name="Negishi M."/>
            <person name="Ohta I."/>
            <person name="Ohta T."/>
            <person name="Okamoto M."/>
            <person name="Ono N."/>
            <person name="Saji S."/>
            <person name="Sakaguchi M."/>
            <person name="Sakai K."/>
            <person name="Shibata M."/>
            <person name="Shimokawa T."/>
            <person name="Song J."/>
            <person name="Takazaki Y."/>
            <person name="Terasawa K."/>
            <person name="Tsugane M."/>
            <person name="Tsuji K."/>
            <person name="Ueda S."/>
            <person name="Waki K."/>
            <person name="Yamagata H."/>
            <person name="Yamamoto M."/>
            <person name="Yamamoto S."/>
            <person name="Yamane H."/>
            <person name="Yoshiki S."/>
            <person name="Yoshihara R."/>
            <person name="Yukawa K."/>
            <person name="Zhong H."/>
            <person name="Yano M."/>
            <person name="Yuan Q."/>
            <person name="Ouyang S."/>
            <person name="Liu J."/>
            <person name="Jones K.M."/>
            <person name="Gansberger K."/>
            <person name="Moffat K."/>
            <person name="Hill J."/>
            <person name="Bera J."/>
            <person name="Fadrosh D."/>
            <person name="Jin S."/>
            <person name="Johri S."/>
            <person name="Kim M."/>
            <person name="Overton L."/>
            <person name="Reardon M."/>
            <person name="Tsitrin T."/>
            <person name="Vuong H."/>
            <person name="Weaver B."/>
            <person name="Ciecko A."/>
            <person name="Tallon L."/>
            <person name="Jackson J."/>
            <person name="Pai G."/>
            <person name="Aken S.V."/>
            <person name="Utterback T."/>
            <person name="Reidmuller S."/>
            <person name="Feldblyum T."/>
            <person name="Hsiao J."/>
            <person name="Zismann V."/>
            <person name="Iobst S."/>
            <person name="de Vazeille A.R."/>
            <person name="Buell C.R."/>
            <person name="Ying K."/>
            <person name="Li Y."/>
            <person name="Lu T."/>
            <person name="Huang Y."/>
            <person name="Zhao Q."/>
            <person name="Feng Q."/>
            <person name="Zhang L."/>
            <person name="Zhu J."/>
            <person name="Weng Q."/>
            <person name="Mu J."/>
            <person name="Lu Y."/>
            <person name="Fan D."/>
            <person name="Liu Y."/>
            <person name="Guan J."/>
            <person name="Zhang Y."/>
            <person name="Yu S."/>
            <person name="Liu X."/>
            <person name="Zhang Y."/>
            <person name="Hong G."/>
            <person name="Han B."/>
            <person name="Choisne N."/>
            <person name="Demange N."/>
            <person name="Orjeda G."/>
            <person name="Samain S."/>
            <person name="Cattolico L."/>
            <person name="Pelletier E."/>
            <person name="Couloux A."/>
            <person name="Segurens B."/>
            <person name="Wincker P."/>
            <person name="D'Hont A."/>
            <person name="Scarpelli C."/>
            <person name="Weissenbach J."/>
            <person name="Salanoubat M."/>
            <person name="Quetier F."/>
            <person name="Yu Y."/>
            <person name="Kim H.R."/>
            <person name="Rambo T."/>
            <person name="Currie J."/>
            <person name="Collura K."/>
            <person name="Luo M."/>
            <person name="Yang T."/>
            <person name="Ammiraju J.S.S."/>
            <person name="Engler F."/>
            <person name="Soderlund C."/>
            <person name="Wing R.A."/>
            <person name="Palmer L.E."/>
            <person name="de la Bastide M."/>
            <person name="Spiegel L."/>
            <person name="Nascimento L."/>
            <person name="Zutavern T."/>
            <person name="O'Shaughnessy A."/>
            <person name="Dike S."/>
            <person name="Dedhia N."/>
            <person name="Preston R."/>
            <person name="Balija V."/>
            <person name="McCombie W.R."/>
            <person name="Chow T."/>
            <person name="Chen H."/>
            <person name="Chung M."/>
            <person name="Chen C."/>
            <person name="Shaw J."/>
            <person name="Wu H."/>
            <person name="Hsiao K."/>
            <person name="Chao Y."/>
            <person name="Chu M."/>
            <person name="Cheng C."/>
            <person name="Hour A."/>
            <person name="Lee P."/>
            <person name="Lin S."/>
            <person name="Lin Y."/>
            <person name="Liou J."/>
            <person name="Liu S."/>
            <person name="Hsing Y."/>
            <person name="Raghuvanshi S."/>
            <person name="Mohanty A."/>
            <person name="Bharti A.K."/>
            <person name="Gaur A."/>
            <person name="Gupta V."/>
            <person name="Kumar D."/>
            <person name="Ravi V."/>
            <person name="Vij S."/>
            <person name="Kapur A."/>
            <person name="Khurana P."/>
            <person name="Khurana P."/>
            <person name="Khurana J.P."/>
            <person name="Tyagi A.K."/>
            <person name="Gaikwad K."/>
            <person name="Singh A."/>
            <person name="Dalal V."/>
            <person name="Srivastava S."/>
            <person name="Dixit A."/>
            <person name="Pal A.K."/>
            <person name="Ghazi I.A."/>
            <person name="Yadav M."/>
            <person name="Pandit A."/>
            <person name="Bhargava A."/>
            <person name="Sureshbabu K."/>
            <person name="Batra K."/>
            <person name="Sharma T.R."/>
            <person name="Mohapatra T."/>
            <person name="Singh N.K."/>
            <person name="Messing J."/>
            <person name="Nelson A.B."/>
            <person name="Fuks G."/>
            <person name="Kavchok S."/>
            <person name="Keizer G."/>
            <person name="Linton E."/>
            <person name="Llaca V."/>
            <person name="Song R."/>
            <person name="Tanyolac B."/>
            <person name="Young S."/>
            <person name="Ho-Il K."/>
            <person name="Hahn J.H."/>
            <person name="Sangsakoo G."/>
            <person name="Vanavichit A."/>
            <person name="de Mattos Luiz.A.T."/>
            <person name="Zimmer P.D."/>
            <person name="Malone G."/>
            <person name="Dellagostin O."/>
            <person name="de Oliveira A.C."/>
            <person name="Bevan M."/>
            <person name="Bancroft I."/>
            <person name="Minx P."/>
            <person name="Cordum H."/>
            <person name="Wilson R."/>
            <person name="Cheng Z."/>
            <person name="Jin W."/>
            <person name="Jiang J."/>
            <person name="Leong S.A."/>
            <person name="Iwama H."/>
            <person name="Gojobori T."/>
            <person name="Itoh T."/>
            <person name="Niimura Y."/>
            <person name="Fujii Y."/>
            <person name="Habara T."/>
            <person name="Sakai H."/>
            <person name="Sato Y."/>
            <person name="Wilson G."/>
            <person name="Kumar K."/>
            <person name="McCouch S."/>
            <person name="Juretic N."/>
            <person name="Hoen D."/>
            <person name="Wright S."/>
            <person name="Bruskiewich R."/>
            <person name="Bureau T."/>
            <person name="Miyao A."/>
            <person name="Hirochika H."/>
            <person name="Nishikawa T."/>
            <person name="Kadowaki K."/>
            <person name="Sugiura M."/>
            <person name="Burr B."/>
            <person name="Sasaki T."/>
        </authorList>
    </citation>
    <scope>NUCLEOTIDE SEQUENCE [LARGE SCALE GENOMIC DNA]</scope>
    <source>
        <strain evidence="3">cv. Nipponbare</strain>
    </source>
</reference>
<name>Q5Z5S7_ORYSJ</name>
<reference evidence="2" key="1">
    <citation type="submission" date="2002-06" db="EMBL/GenBank/DDBJ databases">
        <title>Oryza sativa nipponbare(GA3) genomic DNA, chromosome 6, BAC clone:OSJNBa0062E01.</title>
        <authorList>
            <person name="Sasaki T."/>
            <person name="Matsumoto T."/>
            <person name="Katayose Y."/>
        </authorList>
    </citation>
    <scope>NUCLEOTIDE SEQUENCE</scope>
</reference>
<accession>Q5Z5S7</accession>
<sequence length="113" mass="12625">MREEREIDFFNQFKEKTHGESHRCDGSVRVRLGRRLKVHAADRTTIRSGWAFSEAGGGPLAAAADPRAKPLCSHGLTVLIHGGSRQPDWFPHPSSQLRHRDLKITLFTITALG</sequence>
<reference evidence="1" key="2">
    <citation type="submission" date="2002-06" db="EMBL/GenBank/DDBJ databases">
        <title>Oryza sativa nipponbare(GA3) genomic DNA, chromosome 6, PAC clone:P0567G03.</title>
        <authorList>
            <person name="Sasaki T."/>
            <person name="Matsumoto T."/>
            <person name="Katayose Y."/>
        </authorList>
    </citation>
    <scope>NUCLEOTIDE SEQUENCE</scope>
</reference>
<evidence type="ECO:0000313" key="1">
    <source>
        <dbReference type="EMBL" id="BAD54562.1"/>
    </source>
</evidence>
<protein>
    <submittedName>
        <fullName evidence="2">Uncharacterized protein</fullName>
    </submittedName>
</protein>
<dbReference type="Proteomes" id="UP000000763">
    <property type="component" value="Chromosome 6"/>
</dbReference>
<evidence type="ECO:0000313" key="2">
    <source>
        <dbReference type="EMBL" id="BAD54585.1"/>
    </source>
</evidence>
<dbReference type="EMBL" id="AP005458">
    <property type="protein sequence ID" value="BAD54562.1"/>
    <property type="molecule type" value="Genomic_DNA"/>
</dbReference>
<dbReference type="EMBL" id="AP005471">
    <property type="protein sequence ID" value="BAD54585.1"/>
    <property type="molecule type" value="Genomic_DNA"/>
</dbReference>
<dbReference type="AlphaFoldDB" id="Q5Z5S7"/>
<gene>
    <name evidence="2" type="ORF">OSJNBa0062E01.12</name>
    <name evidence="1" type="ORF">P0567G03.50</name>
</gene>
<evidence type="ECO:0000313" key="3">
    <source>
        <dbReference type="Proteomes" id="UP000000763"/>
    </source>
</evidence>